<dbReference type="Gene3D" id="3.40.1440.10">
    <property type="entry name" value="GIY-YIG endonuclease"/>
    <property type="match status" value="1"/>
</dbReference>
<proteinExistence type="inferred from homology"/>
<dbReference type="InterPro" id="IPR035901">
    <property type="entry name" value="GIY-YIG_endonuc_sf"/>
</dbReference>
<evidence type="ECO:0000313" key="4">
    <source>
        <dbReference type="Proteomes" id="UP001589758"/>
    </source>
</evidence>
<dbReference type="InterPro" id="IPR050190">
    <property type="entry name" value="UPF0213_domain"/>
</dbReference>
<accession>A0ABV6CEU8</accession>
<organism evidence="3 4">
    <name type="scientific">Thorsellia kenyensis</name>
    <dbReference type="NCBI Taxonomy" id="1549888"/>
    <lineage>
        <taxon>Bacteria</taxon>
        <taxon>Pseudomonadati</taxon>
        <taxon>Pseudomonadota</taxon>
        <taxon>Gammaproteobacteria</taxon>
        <taxon>Enterobacterales</taxon>
        <taxon>Thorselliaceae</taxon>
        <taxon>Thorsellia</taxon>
    </lineage>
</organism>
<dbReference type="RefSeq" id="WP_385877747.1">
    <property type="nucleotide sequence ID" value="NZ_JBHLXE010000107.1"/>
</dbReference>
<dbReference type="InterPro" id="IPR000305">
    <property type="entry name" value="GIY-YIG_endonuc"/>
</dbReference>
<gene>
    <name evidence="3" type="ORF">ACFFIT_11135</name>
</gene>
<feature type="domain" description="GIY-YIG" evidence="2">
    <location>
        <begin position="6"/>
        <end position="81"/>
    </location>
</feature>
<dbReference type="Proteomes" id="UP001589758">
    <property type="component" value="Unassembled WGS sequence"/>
</dbReference>
<comment type="caution">
    <text evidence="3">The sequence shown here is derived from an EMBL/GenBank/DDBJ whole genome shotgun (WGS) entry which is preliminary data.</text>
</comment>
<dbReference type="CDD" id="cd10456">
    <property type="entry name" value="GIY-YIG_UPF0213"/>
    <property type="match status" value="1"/>
</dbReference>
<sequence>MSNSSNFWYVYIIRDKLNRLYTGISNDVLKRYCAHKEGRGSKFLKGMQPIELVYCSEPLGKIEAAQYEYKIKKLTKKTKEQIILNKTDISQFFK</sequence>
<evidence type="ECO:0000313" key="3">
    <source>
        <dbReference type="EMBL" id="MFC0180625.1"/>
    </source>
</evidence>
<protein>
    <submittedName>
        <fullName evidence="3">GIY-YIG nuclease family protein</fullName>
    </submittedName>
</protein>
<dbReference type="Pfam" id="PF01541">
    <property type="entry name" value="GIY-YIG"/>
    <property type="match status" value="1"/>
</dbReference>
<keyword evidence="4" id="KW-1185">Reference proteome</keyword>
<dbReference type="PANTHER" id="PTHR34477:SF1">
    <property type="entry name" value="UPF0213 PROTEIN YHBQ"/>
    <property type="match status" value="1"/>
</dbReference>
<dbReference type="EMBL" id="JBHLXE010000107">
    <property type="protein sequence ID" value="MFC0180625.1"/>
    <property type="molecule type" value="Genomic_DNA"/>
</dbReference>
<reference evidence="3 4" key="1">
    <citation type="submission" date="2024-09" db="EMBL/GenBank/DDBJ databases">
        <authorList>
            <person name="Sun Q."/>
            <person name="Mori K."/>
        </authorList>
    </citation>
    <scope>NUCLEOTIDE SEQUENCE [LARGE SCALE GENOMIC DNA]</scope>
    <source>
        <strain evidence="3 4">CCM 8545</strain>
    </source>
</reference>
<name>A0ABV6CEU8_9GAMM</name>
<dbReference type="PANTHER" id="PTHR34477">
    <property type="entry name" value="UPF0213 PROTEIN YHBQ"/>
    <property type="match status" value="1"/>
</dbReference>
<dbReference type="SUPFAM" id="SSF82771">
    <property type="entry name" value="GIY-YIG endonuclease"/>
    <property type="match status" value="1"/>
</dbReference>
<dbReference type="PROSITE" id="PS50164">
    <property type="entry name" value="GIY_YIG"/>
    <property type="match status" value="1"/>
</dbReference>
<evidence type="ECO:0000256" key="1">
    <source>
        <dbReference type="ARBA" id="ARBA00007435"/>
    </source>
</evidence>
<evidence type="ECO:0000259" key="2">
    <source>
        <dbReference type="PROSITE" id="PS50164"/>
    </source>
</evidence>
<comment type="similarity">
    <text evidence="1">Belongs to the UPF0213 family.</text>
</comment>